<feature type="transmembrane region" description="Helical" evidence="2">
    <location>
        <begin position="47"/>
        <end position="70"/>
    </location>
</feature>
<dbReference type="AlphaFoldDB" id="A0A6D2KT25"/>
<gene>
    <name evidence="3" type="ORF">MERR_LOCUS43721</name>
</gene>
<keyword evidence="2" id="KW-0472">Membrane</keyword>
<evidence type="ECO:0000256" key="2">
    <source>
        <dbReference type="SAM" id="Phobius"/>
    </source>
</evidence>
<keyword evidence="1" id="KW-0156">Chromatin regulator</keyword>
<protein>
    <submittedName>
        <fullName evidence="3">Uncharacterized protein</fullName>
    </submittedName>
</protein>
<evidence type="ECO:0000256" key="1">
    <source>
        <dbReference type="ARBA" id="ARBA00022853"/>
    </source>
</evidence>
<dbReference type="Proteomes" id="UP000467841">
    <property type="component" value="Unassembled WGS sequence"/>
</dbReference>
<reference evidence="3" key="1">
    <citation type="submission" date="2020-01" db="EMBL/GenBank/DDBJ databases">
        <authorList>
            <person name="Mishra B."/>
        </authorList>
    </citation>
    <scope>NUCLEOTIDE SEQUENCE [LARGE SCALE GENOMIC DNA]</scope>
</reference>
<dbReference type="Gene3D" id="3.40.800.20">
    <property type="entry name" value="Histone deacetylase domain"/>
    <property type="match status" value="1"/>
</dbReference>
<organism evidence="3 4">
    <name type="scientific">Microthlaspi erraticum</name>
    <dbReference type="NCBI Taxonomy" id="1685480"/>
    <lineage>
        <taxon>Eukaryota</taxon>
        <taxon>Viridiplantae</taxon>
        <taxon>Streptophyta</taxon>
        <taxon>Embryophyta</taxon>
        <taxon>Tracheophyta</taxon>
        <taxon>Spermatophyta</taxon>
        <taxon>Magnoliopsida</taxon>
        <taxon>eudicotyledons</taxon>
        <taxon>Gunneridae</taxon>
        <taxon>Pentapetalae</taxon>
        <taxon>rosids</taxon>
        <taxon>malvids</taxon>
        <taxon>Brassicales</taxon>
        <taxon>Brassicaceae</taxon>
        <taxon>Coluteocarpeae</taxon>
        <taxon>Microthlaspi</taxon>
    </lineage>
</organism>
<comment type="caution">
    <text evidence="3">The sequence shown here is derived from an EMBL/GenBank/DDBJ whole genome shotgun (WGS) entry which is preliminary data.</text>
</comment>
<evidence type="ECO:0000313" key="4">
    <source>
        <dbReference type="Proteomes" id="UP000467841"/>
    </source>
</evidence>
<sequence length="207" mass="23629">MEEFSITLKISRSSSYIYTVTVSTPSLVFTAGVSCEAMNVFISQKQLFVSVGAVSLAGDLYGVLNLFVMGHGDCLQFIRCFNVPLMVLGGKEIAVGVELDDKLPPNECMDYYEQENRFHIKPEYVTNFNRQRYGTYFDHWLSILKMYHGILRLKFISAFKFNHMHTLLRQLSKLVHAPRVQFQDIPSTSQVTEVAEIDMETRQGPPI</sequence>
<keyword evidence="4" id="KW-1185">Reference proteome</keyword>
<accession>A0A6D2KT25</accession>
<dbReference type="GO" id="GO:0006325">
    <property type="term" value="P:chromatin organization"/>
    <property type="evidence" value="ECO:0007669"/>
    <property type="project" value="UniProtKB-KW"/>
</dbReference>
<proteinExistence type="predicted"/>
<dbReference type="InterPro" id="IPR037138">
    <property type="entry name" value="His_deacetylse_dom_sf"/>
</dbReference>
<keyword evidence="2" id="KW-1133">Transmembrane helix</keyword>
<name>A0A6D2KT25_9BRAS</name>
<feature type="transmembrane region" description="Helical" evidence="2">
    <location>
        <begin position="15"/>
        <end position="35"/>
    </location>
</feature>
<evidence type="ECO:0000313" key="3">
    <source>
        <dbReference type="EMBL" id="CAA7056485.1"/>
    </source>
</evidence>
<dbReference type="EMBL" id="CACVBM020001640">
    <property type="protein sequence ID" value="CAA7056485.1"/>
    <property type="molecule type" value="Genomic_DNA"/>
</dbReference>
<keyword evidence="2" id="KW-0812">Transmembrane</keyword>